<keyword evidence="3 5" id="KW-1133">Transmembrane helix</keyword>
<evidence type="ECO:0000313" key="7">
    <source>
        <dbReference type="EMBL" id="QFG68766.1"/>
    </source>
</evidence>
<dbReference type="Pfam" id="PF07291">
    <property type="entry name" value="MauE"/>
    <property type="match status" value="1"/>
</dbReference>
<feature type="transmembrane region" description="Helical" evidence="5">
    <location>
        <begin position="146"/>
        <end position="166"/>
    </location>
</feature>
<dbReference type="GO" id="GO:0005886">
    <property type="term" value="C:plasma membrane"/>
    <property type="evidence" value="ECO:0007669"/>
    <property type="project" value="TreeGrafter"/>
</dbReference>
<dbReference type="KEGG" id="serw:FY030_08620"/>
<sequence>MTGDADVRADPVGYAPVEPAAGTGRSAYRTRVLDVVGLIARVGLGLVLIAAGLPKILDVTGSVQNVLAYELFGYGTARLIGTMLPVVEIVLGVLLVLGLFTRAAAAAGGLLMVVFIAGIASAWARGLAIDCGCFGTGGPVEPGETAYLLDILRDLLFLAMAAWLVLRPRTPFGLDTLITKGR</sequence>
<proteinExistence type="predicted"/>
<dbReference type="UniPathway" id="UPA00895"/>
<evidence type="ECO:0000256" key="5">
    <source>
        <dbReference type="SAM" id="Phobius"/>
    </source>
</evidence>
<feature type="transmembrane region" description="Helical" evidence="5">
    <location>
        <begin position="77"/>
        <end position="100"/>
    </location>
</feature>
<dbReference type="RefSeq" id="WP_158061152.1">
    <property type="nucleotide sequence ID" value="NZ_CP044427.1"/>
</dbReference>
<accession>A0A5J6V6K9</accession>
<name>A0A5J6V6K9_9MICO</name>
<organism evidence="7 8">
    <name type="scientific">Ornithinimicrobium pratense</name>
    <dbReference type="NCBI Taxonomy" id="2593973"/>
    <lineage>
        <taxon>Bacteria</taxon>
        <taxon>Bacillati</taxon>
        <taxon>Actinomycetota</taxon>
        <taxon>Actinomycetes</taxon>
        <taxon>Micrococcales</taxon>
        <taxon>Ornithinimicrobiaceae</taxon>
        <taxon>Ornithinimicrobium</taxon>
    </lineage>
</organism>
<reference evidence="7 8" key="1">
    <citation type="submission" date="2019-09" db="EMBL/GenBank/DDBJ databases">
        <title>Serinicoccus pratensis sp. nov., isolated from meadow soil.</title>
        <authorList>
            <person name="Zhang W."/>
        </authorList>
    </citation>
    <scope>NUCLEOTIDE SEQUENCE [LARGE SCALE GENOMIC DNA]</scope>
    <source>
        <strain evidence="7 8">W204</strain>
    </source>
</reference>
<keyword evidence="2 5" id="KW-0812">Transmembrane</keyword>
<feature type="transmembrane region" description="Helical" evidence="5">
    <location>
        <begin position="35"/>
        <end position="57"/>
    </location>
</feature>
<protein>
    <submittedName>
        <fullName evidence="7">DoxX family membrane protein</fullName>
    </submittedName>
</protein>
<dbReference type="OrthoDB" id="5422529at2"/>
<dbReference type="InterPro" id="IPR009908">
    <property type="entry name" value="Methylamine_util_MauE"/>
</dbReference>
<evidence type="ECO:0000256" key="1">
    <source>
        <dbReference type="ARBA" id="ARBA00004141"/>
    </source>
</evidence>
<dbReference type="PANTHER" id="PTHR33452:SF1">
    <property type="entry name" value="INNER MEMBRANE PROTEIN YPHA-RELATED"/>
    <property type="match status" value="1"/>
</dbReference>
<evidence type="ECO:0000259" key="6">
    <source>
        <dbReference type="Pfam" id="PF07291"/>
    </source>
</evidence>
<evidence type="ECO:0000256" key="4">
    <source>
        <dbReference type="ARBA" id="ARBA00023136"/>
    </source>
</evidence>
<feature type="domain" description="Methylamine utilisation protein MauE" evidence="6">
    <location>
        <begin position="35"/>
        <end position="166"/>
    </location>
</feature>
<keyword evidence="8" id="KW-1185">Reference proteome</keyword>
<dbReference type="AlphaFoldDB" id="A0A5J6V6K9"/>
<dbReference type="Proteomes" id="UP000326546">
    <property type="component" value="Chromosome"/>
</dbReference>
<dbReference type="GO" id="GO:0030416">
    <property type="term" value="P:methylamine metabolic process"/>
    <property type="evidence" value="ECO:0007669"/>
    <property type="project" value="InterPro"/>
</dbReference>
<dbReference type="InterPro" id="IPR051907">
    <property type="entry name" value="DoxX-like_oxidoreductase"/>
</dbReference>
<evidence type="ECO:0000313" key="8">
    <source>
        <dbReference type="Proteomes" id="UP000326546"/>
    </source>
</evidence>
<comment type="subcellular location">
    <subcellularLocation>
        <location evidence="1">Membrane</location>
        <topology evidence="1">Multi-pass membrane protein</topology>
    </subcellularLocation>
</comment>
<evidence type="ECO:0000256" key="3">
    <source>
        <dbReference type="ARBA" id="ARBA00022989"/>
    </source>
</evidence>
<evidence type="ECO:0000256" key="2">
    <source>
        <dbReference type="ARBA" id="ARBA00022692"/>
    </source>
</evidence>
<gene>
    <name evidence="7" type="ORF">FY030_08620</name>
</gene>
<dbReference type="PANTHER" id="PTHR33452">
    <property type="entry name" value="OXIDOREDUCTASE CATD-RELATED"/>
    <property type="match status" value="1"/>
</dbReference>
<dbReference type="EMBL" id="CP044427">
    <property type="protein sequence ID" value="QFG68766.1"/>
    <property type="molecule type" value="Genomic_DNA"/>
</dbReference>
<feature type="transmembrane region" description="Helical" evidence="5">
    <location>
        <begin position="107"/>
        <end position="126"/>
    </location>
</feature>
<keyword evidence="4 5" id="KW-0472">Membrane</keyword>